<feature type="compositionally biased region" description="Polar residues" evidence="1">
    <location>
        <begin position="57"/>
        <end position="75"/>
    </location>
</feature>
<keyword evidence="2" id="KW-0472">Membrane</keyword>
<keyword evidence="2" id="KW-1133">Transmembrane helix</keyword>
<feature type="transmembrane region" description="Helical" evidence="2">
    <location>
        <begin position="12"/>
        <end position="30"/>
    </location>
</feature>
<organism evidence="3">
    <name type="scientific">Rhipicephalus microplus</name>
    <name type="common">Cattle tick</name>
    <name type="synonym">Boophilus microplus</name>
    <dbReference type="NCBI Taxonomy" id="6941"/>
    <lineage>
        <taxon>Eukaryota</taxon>
        <taxon>Metazoa</taxon>
        <taxon>Ecdysozoa</taxon>
        <taxon>Arthropoda</taxon>
        <taxon>Chelicerata</taxon>
        <taxon>Arachnida</taxon>
        <taxon>Acari</taxon>
        <taxon>Parasitiformes</taxon>
        <taxon>Ixodida</taxon>
        <taxon>Ixodoidea</taxon>
        <taxon>Ixodidae</taxon>
        <taxon>Rhipicephalinae</taxon>
        <taxon>Rhipicephalus</taxon>
        <taxon>Boophilus</taxon>
    </lineage>
</organism>
<accession>A0A6G5A3N2</accession>
<evidence type="ECO:0000256" key="1">
    <source>
        <dbReference type="SAM" id="MobiDB-lite"/>
    </source>
</evidence>
<evidence type="ECO:0000313" key="3">
    <source>
        <dbReference type="EMBL" id="NIE44823.1"/>
    </source>
</evidence>
<sequence>MTFCTISLANGGVYRMAFLAALWSTYNFLYSQRIKNHMKKKESMGENTEYPAPSAQAVKSPTPSETASMPASTYI</sequence>
<evidence type="ECO:0000256" key="2">
    <source>
        <dbReference type="SAM" id="Phobius"/>
    </source>
</evidence>
<dbReference type="EMBL" id="GIKN01002550">
    <property type="protein sequence ID" value="NIE44823.1"/>
    <property type="molecule type" value="Transcribed_RNA"/>
</dbReference>
<reference evidence="3" key="1">
    <citation type="submission" date="2020-03" db="EMBL/GenBank/DDBJ databases">
        <title>A transcriptome and proteome of the tick Rhipicephalus microplus shaped by the genetic composition of its hosts and developmental stage.</title>
        <authorList>
            <person name="Garcia G.R."/>
            <person name="Ribeiro J.M.C."/>
            <person name="Maruyama S.R."/>
            <person name="Gardinasse L.G."/>
            <person name="Nelson K."/>
            <person name="Ferreira B.R."/>
            <person name="Andrade T.G."/>
            <person name="Santos I.K.F.M."/>
        </authorList>
    </citation>
    <scope>NUCLEOTIDE SEQUENCE</scope>
    <source>
        <strain evidence="3">NSGR</strain>
        <tissue evidence="3">Salivary glands</tissue>
    </source>
</reference>
<dbReference type="AlphaFoldDB" id="A0A6G5A3N2"/>
<feature type="region of interest" description="Disordered" evidence="1">
    <location>
        <begin position="40"/>
        <end position="75"/>
    </location>
</feature>
<name>A0A6G5A3N2_RHIMP</name>
<protein>
    <submittedName>
        <fullName evidence="3">Uncharacterized protein</fullName>
    </submittedName>
</protein>
<proteinExistence type="predicted"/>
<keyword evidence="2" id="KW-0812">Transmembrane</keyword>